<dbReference type="GO" id="GO:0016020">
    <property type="term" value="C:membrane"/>
    <property type="evidence" value="ECO:0007669"/>
    <property type="project" value="UniProtKB-SubCell"/>
</dbReference>
<evidence type="ECO:0000256" key="6">
    <source>
        <dbReference type="ARBA" id="ARBA00022989"/>
    </source>
</evidence>
<keyword evidence="3" id="KW-0812">Transmembrane</keyword>
<keyword evidence="2" id="KW-0433">Leucine-rich repeat</keyword>
<organism evidence="10 11">
    <name type="scientific">Prunus dulcis</name>
    <name type="common">Almond</name>
    <name type="synonym">Amygdalus dulcis</name>
    <dbReference type="NCBI Taxonomy" id="3755"/>
    <lineage>
        <taxon>Eukaryota</taxon>
        <taxon>Viridiplantae</taxon>
        <taxon>Streptophyta</taxon>
        <taxon>Embryophyta</taxon>
        <taxon>Tracheophyta</taxon>
        <taxon>Spermatophyta</taxon>
        <taxon>Magnoliopsida</taxon>
        <taxon>eudicotyledons</taxon>
        <taxon>Gunneridae</taxon>
        <taxon>Pentapetalae</taxon>
        <taxon>rosids</taxon>
        <taxon>fabids</taxon>
        <taxon>Rosales</taxon>
        <taxon>Rosaceae</taxon>
        <taxon>Amygdaloideae</taxon>
        <taxon>Amygdaleae</taxon>
        <taxon>Prunus</taxon>
    </lineage>
</organism>
<keyword evidence="4" id="KW-0732">Signal</keyword>
<dbReference type="FunFam" id="3.80.10.10:FF:000383">
    <property type="entry name" value="Leucine-rich repeat receptor protein kinase EMS1"/>
    <property type="match status" value="1"/>
</dbReference>
<proteinExistence type="predicted"/>
<dbReference type="SUPFAM" id="SSF52058">
    <property type="entry name" value="L domain-like"/>
    <property type="match status" value="1"/>
</dbReference>
<evidence type="ECO:0000256" key="2">
    <source>
        <dbReference type="ARBA" id="ARBA00022614"/>
    </source>
</evidence>
<dbReference type="Pfam" id="PF00560">
    <property type="entry name" value="LRR_1"/>
    <property type="match status" value="5"/>
</dbReference>
<dbReference type="Gramene" id="VVA29847">
    <property type="protein sequence ID" value="VVA29847"/>
    <property type="gene ID" value="Prudul26B035208"/>
</dbReference>
<dbReference type="Gene3D" id="3.80.10.10">
    <property type="entry name" value="Ribonuclease Inhibitor"/>
    <property type="match status" value="1"/>
</dbReference>
<keyword evidence="5" id="KW-0677">Repeat</keyword>
<sequence length="263" mass="30138">MNGSIPESLGKLSELVELYLYSNSWEGILKEAHFINLTRLKALSISTDPIEKPMSLNVAYDWVAPFKLHRLLIRYCRVGPGFWKLIQSQTELLDVTLQNTSISDSMPKEWLSKISSQVQNLDLSYNNFSGRLPLQLKFPKLQSFDLGHNQLEGPLPLWLTNVYYLDFQSNLFSGPIPSNLGQLMPKLRYLDVSENRLNGTIPLSICNTKDMEVISLRNNQLFGEFPQRWSWWSKIRIIDVSHNNLSGNIPSSMGFPSSLKKFK</sequence>
<evidence type="ECO:0000313" key="11">
    <source>
        <dbReference type="Proteomes" id="UP000327085"/>
    </source>
</evidence>
<dbReference type="InterPro" id="IPR032675">
    <property type="entry name" value="LRR_dom_sf"/>
</dbReference>
<evidence type="ECO:0000256" key="3">
    <source>
        <dbReference type="ARBA" id="ARBA00022692"/>
    </source>
</evidence>
<evidence type="ECO:0000256" key="7">
    <source>
        <dbReference type="ARBA" id="ARBA00023136"/>
    </source>
</evidence>
<accession>A0A5E4FR14</accession>
<name>A0A5E4FR14_PRUDU</name>
<dbReference type="AlphaFoldDB" id="A0A5E4FR14"/>
<keyword evidence="9" id="KW-0325">Glycoprotein</keyword>
<gene>
    <name evidence="10" type="ORF">ALMOND_2B035208</name>
</gene>
<keyword evidence="6" id="KW-1133">Transmembrane helix</keyword>
<evidence type="ECO:0000256" key="5">
    <source>
        <dbReference type="ARBA" id="ARBA00022737"/>
    </source>
</evidence>
<dbReference type="InterPro" id="IPR046956">
    <property type="entry name" value="RLP23-like"/>
</dbReference>
<dbReference type="PANTHER" id="PTHR48063">
    <property type="entry name" value="LRR RECEPTOR-LIKE KINASE"/>
    <property type="match status" value="1"/>
</dbReference>
<evidence type="ECO:0000256" key="1">
    <source>
        <dbReference type="ARBA" id="ARBA00004479"/>
    </source>
</evidence>
<evidence type="ECO:0008006" key="12">
    <source>
        <dbReference type="Google" id="ProtNLM"/>
    </source>
</evidence>
<dbReference type="InParanoid" id="A0A5E4FR14"/>
<reference evidence="11" key="1">
    <citation type="journal article" date="2020" name="Plant J.">
        <title>Transposons played a major role in the diversification between the closely related almond and peach genomes: results from the almond genome sequence.</title>
        <authorList>
            <person name="Alioto T."/>
            <person name="Alexiou K.G."/>
            <person name="Bardil A."/>
            <person name="Barteri F."/>
            <person name="Castanera R."/>
            <person name="Cruz F."/>
            <person name="Dhingra A."/>
            <person name="Duval H."/>
            <person name="Fernandez I Marti A."/>
            <person name="Frias L."/>
            <person name="Galan B."/>
            <person name="Garcia J.L."/>
            <person name="Howad W."/>
            <person name="Gomez-Garrido J."/>
            <person name="Gut M."/>
            <person name="Julca I."/>
            <person name="Morata J."/>
            <person name="Puigdomenech P."/>
            <person name="Ribeca P."/>
            <person name="Rubio Cabetas M.J."/>
            <person name="Vlasova A."/>
            <person name="Wirthensohn M."/>
            <person name="Garcia-Mas J."/>
            <person name="Gabaldon T."/>
            <person name="Casacuberta J.M."/>
            <person name="Arus P."/>
        </authorList>
    </citation>
    <scope>NUCLEOTIDE SEQUENCE [LARGE SCALE GENOMIC DNA]</scope>
    <source>
        <strain evidence="11">cv. Texas</strain>
    </source>
</reference>
<dbReference type="EMBL" id="CABIKO010000174">
    <property type="protein sequence ID" value="VVA29847.1"/>
    <property type="molecule type" value="Genomic_DNA"/>
</dbReference>
<evidence type="ECO:0000313" key="10">
    <source>
        <dbReference type="EMBL" id="VVA29847.1"/>
    </source>
</evidence>
<protein>
    <recommendedName>
        <fullName evidence="12">Disease resistance family protein / LRR family protein</fullName>
    </recommendedName>
</protein>
<dbReference type="InterPro" id="IPR001611">
    <property type="entry name" value="Leu-rich_rpt"/>
</dbReference>
<dbReference type="PANTHER" id="PTHR48063:SF90">
    <property type="entry name" value="OS11G0565920 PROTEIN"/>
    <property type="match status" value="1"/>
</dbReference>
<dbReference type="OMA" id="CTRMISI"/>
<evidence type="ECO:0000256" key="8">
    <source>
        <dbReference type="ARBA" id="ARBA00023170"/>
    </source>
</evidence>
<keyword evidence="7" id="KW-0472">Membrane</keyword>
<evidence type="ECO:0000256" key="4">
    <source>
        <dbReference type="ARBA" id="ARBA00022729"/>
    </source>
</evidence>
<keyword evidence="8" id="KW-0675">Receptor</keyword>
<feature type="non-terminal residue" evidence="10">
    <location>
        <position position="263"/>
    </location>
</feature>
<evidence type="ECO:0000256" key="9">
    <source>
        <dbReference type="ARBA" id="ARBA00023180"/>
    </source>
</evidence>
<comment type="subcellular location">
    <subcellularLocation>
        <location evidence="1">Membrane</location>
        <topology evidence="1">Single-pass type I membrane protein</topology>
    </subcellularLocation>
</comment>
<dbReference type="Proteomes" id="UP000327085">
    <property type="component" value="Chromosome 3"/>
</dbReference>